<comment type="caution">
    <text evidence="1">The sequence shown here is derived from an EMBL/GenBank/DDBJ whole genome shotgun (WGS) entry which is preliminary data.</text>
</comment>
<protein>
    <submittedName>
        <fullName evidence="1">Uncharacterized protein</fullName>
    </submittedName>
</protein>
<organism evidence="1 2">
    <name type="scientific">Halomonas citrativorans</name>
    <dbReference type="NCBI Taxonomy" id="2742612"/>
    <lineage>
        <taxon>Bacteria</taxon>
        <taxon>Pseudomonadati</taxon>
        <taxon>Pseudomonadota</taxon>
        <taxon>Gammaproteobacteria</taxon>
        <taxon>Oceanospirillales</taxon>
        <taxon>Halomonadaceae</taxon>
        <taxon>Halomonas</taxon>
    </lineage>
</organism>
<gene>
    <name evidence="1" type="ORF">CZ787_06125</name>
</gene>
<evidence type="ECO:0000313" key="1">
    <source>
        <dbReference type="EMBL" id="SJN11536.1"/>
    </source>
</evidence>
<dbReference type="EMBL" id="FUKM01000023">
    <property type="protein sequence ID" value="SJN11536.1"/>
    <property type="molecule type" value="Genomic_DNA"/>
</dbReference>
<name>A0A1R4HVQ3_9GAMM</name>
<sequence length="45" mass="5008">MIFGVLEVDGERVYVDGQPLKVDQLLEVLSRYNNADLTRAVGKGE</sequence>
<dbReference type="Proteomes" id="UP000196331">
    <property type="component" value="Unassembled WGS sequence"/>
</dbReference>
<dbReference type="AlphaFoldDB" id="A0A1R4HVQ3"/>
<proteinExistence type="predicted"/>
<evidence type="ECO:0000313" key="2">
    <source>
        <dbReference type="Proteomes" id="UP000196331"/>
    </source>
</evidence>
<accession>A0A1R4HVQ3</accession>
<reference evidence="1 2" key="1">
    <citation type="submission" date="2017-02" db="EMBL/GenBank/DDBJ databases">
        <authorList>
            <person name="Dridi B."/>
        </authorList>
    </citation>
    <scope>NUCLEOTIDE SEQUENCE [LARGE SCALE GENOMIC DNA]</scope>
    <source>
        <strain evidence="1 2">JB380</strain>
    </source>
</reference>